<evidence type="ECO:0000313" key="1">
    <source>
        <dbReference type="EMBL" id="EAU80658.2"/>
    </source>
</evidence>
<accession>A8PG18</accession>
<dbReference type="EMBL" id="AACS02000002">
    <property type="protein sequence ID" value="EAU80658.2"/>
    <property type="molecule type" value="Genomic_DNA"/>
</dbReference>
<dbReference type="Proteomes" id="UP000001861">
    <property type="component" value="Unassembled WGS sequence"/>
</dbReference>
<organism evidence="1 2">
    <name type="scientific">Coprinopsis cinerea (strain Okayama-7 / 130 / ATCC MYA-4618 / FGSC 9003)</name>
    <name type="common">Inky cap fungus</name>
    <name type="synonym">Hormographiella aspergillata</name>
    <dbReference type="NCBI Taxonomy" id="240176"/>
    <lineage>
        <taxon>Eukaryota</taxon>
        <taxon>Fungi</taxon>
        <taxon>Dikarya</taxon>
        <taxon>Basidiomycota</taxon>
        <taxon>Agaricomycotina</taxon>
        <taxon>Agaricomycetes</taxon>
        <taxon>Agaricomycetidae</taxon>
        <taxon>Agaricales</taxon>
        <taxon>Agaricineae</taxon>
        <taxon>Psathyrellaceae</taxon>
        <taxon>Coprinopsis</taxon>
    </lineage>
</organism>
<dbReference type="RefSeq" id="XP_001841121.2">
    <property type="nucleotide sequence ID" value="XM_001841069.2"/>
</dbReference>
<dbReference type="HOGENOM" id="CLU_095383_0_0_1"/>
<proteinExistence type="predicted"/>
<comment type="caution">
    <text evidence="1">The sequence shown here is derived from an EMBL/GenBank/DDBJ whole genome shotgun (WGS) entry which is preliminary data.</text>
</comment>
<gene>
    <name evidence="1" type="ORF">CC1G_08265</name>
</gene>
<dbReference type="AlphaFoldDB" id="A8PG18"/>
<evidence type="ECO:0000313" key="2">
    <source>
        <dbReference type="Proteomes" id="UP000001861"/>
    </source>
</evidence>
<dbReference type="VEuPathDB" id="FungiDB:CC1G_08265"/>
<sequence length="195" mass="21989">MRANLKKAFVQHVPKQFIAEGWTPTCHAPSDPGLALFKPLPPNHTSLPSYLVYGFPVNMDLIENVLLDLGSVVGYDADMMMATSHLGMYLEARIGYDTGNLAYYVAKADEKAEKDGIAVDLEDEPQRAVELLVVSSTGTDKLYRQRPTVKQWKMLEEYLGDARWFEAMEPKDQFPAYPLQNLHKAGNLKGRWKDV</sequence>
<dbReference type="GeneID" id="6017791"/>
<protein>
    <submittedName>
        <fullName evidence="1">Uncharacterized protein</fullName>
    </submittedName>
</protein>
<reference evidence="1 2" key="1">
    <citation type="journal article" date="2010" name="Proc. Natl. Acad. Sci. U.S.A.">
        <title>Insights into evolution of multicellular fungi from the assembled chromosomes of the mushroom Coprinopsis cinerea (Coprinus cinereus).</title>
        <authorList>
            <person name="Stajich J.E."/>
            <person name="Wilke S.K."/>
            <person name="Ahren D."/>
            <person name="Au C.H."/>
            <person name="Birren B.W."/>
            <person name="Borodovsky M."/>
            <person name="Burns C."/>
            <person name="Canback B."/>
            <person name="Casselton L.A."/>
            <person name="Cheng C.K."/>
            <person name="Deng J."/>
            <person name="Dietrich F.S."/>
            <person name="Fargo D.C."/>
            <person name="Farman M.L."/>
            <person name="Gathman A.C."/>
            <person name="Goldberg J."/>
            <person name="Guigo R."/>
            <person name="Hoegger P.J."/>
            <person name="Hooker J.B."/>
            <person name="Huggins A."/>
            <person name="James T.Y."/>
            <person name="Kamada T."/>
            <person name="Kilaru S."/>
            <person name="Kodira C."/>
            <person name="Kues U."/>
            <person name="Kupfer D."/>
            <person name="Kwan H.S."/>
            <person name="Lomsadze A."/>
            <person name="Li W."/>
            <person name="Lilly W.W."/>
            <person name="Ma L.J."/>
            <person name="Mackey A.J."/>
            <person name="Manning G."/>
            <person name="Martin F."/>
            <person name="Muraguchi H."/>
            <person name="Natvig D.O."/>
            <person name="Palmerini H."/>
            <person name="Ramesh M.A."/>
            <person name="Rehmeyer C.J."/>
            <person name="Roe B.A."/>
            <person name="Shenoy N."/>
            <person name="Stanke M."/>
            <person name="Ter-Hovhannisyan V."/>
            <person name="Tunlid A."/>
            <person name="Velagapudi R."/>
            <person name="Vision T.J."/>
            <person name="Zeng Q."/>
            <person name="Zolan M.E."/>
            <person name="Pukkila P.J."/>
        </authorList>
    </citation>
    <scope>NUCLEOTIDE SEQUENCE [LARGE SCALE GENOMIC DNA]</scope>
    <source>
        <strain evidence="2">Okayama-7 / 130 / ATCC MYA-4618 / FGSC 9003</strain>
    </source>
</reference>
<dbReference type="InParanoid" id="A8PG18"/>
<name>A8PG18_COPC7</name>
<keyword evidence="2" id="KW-1185">Reference proteome</keyword>
<dbReference type="OMA" id="FICKPTK"/>
<dbReference type="KEGG" id="cci:CC1G_08265"/>